<dbReference type="GO" id="GO:0031966">
    <property type="term" value="C:mitochondrial membrane"/>
    <property type="evidence" value="ECO:0007669"/>
    <property type="project" value="UniProtKB-SubCell"/>
</dbReference>
<evidence type="ECO:0000256" key="7">
    <source>
        <dbReference type="ARBA" id="ARBA00023136"/>
    </source>
</evidence>
<gene>
    <name evidence="10" type="primary">nad3</name>
</gene>
<dbReference type="Gene3D" id="1.20.58.1610">
    <property type="entry name" value="NADH:ubiquinone/plastoquinone oxidoreductase, chain 3"/>
    <property type="match status" value="1"/>
</dbReference>
<keyword evidence="7 9" id="KW-0472">Membrane</keyword>
<reference evidence="10" key="1">
    <citation type="submission" date="2015-09" db="EMBL/GenBank/DDBJ databases">
        <title>Staphyliniformia phylogenetics from de novo mitogenomic assemblies.</title>
        <authorList>
            <person name="Favreau E.A."/>
            <person name="Linard B."/>
            <person name="Vogler A.P."/>
        </authorList>
    </citation>
    <scope>NUCLEOTIDE SEQUENCE</scope>
</reference>
<accession>A0A0S2M6J7</accession>
<keyword evidence="4 9" id="KW-0813">Transport</keyword>
<evidence type="ECO:0000256" key="5">
    <source>
        <dbReference type="ARBA" id="ARBA00022692"/>
    </source>
</evidence>
<dbReference type="InterPro" id="IPR038430">
    <property type="entry name" value="NDAH_ubi_oxred_su3_sf"/>
</dbReference>
<dbReference type="InterPro" id="IPR000440">
    <property type="entry name" value="NADH_UbQ/plastoQ_OxRdtase_su3"/>
</dbReference>
<geneLocation type="mitochondrion" evidence="10"/>
<organism evidence="10">
    <name type="scientific">Aspidiphorus orbiculatus</name>
    <dbReference type="NCBI Taxonomy" id="577441"/>
    <lineage>
        <taxon>Eukaryota</taxon>
        <taxon>Metazoa</taxon>
        <taxon>Ecdysozoa</taxon>
        <taxon>Arthropoda</taxon>
        <taxon>Hexapoda</taxon>
        <taxon>Insecta</taxon>
        <taxon>Pterygota</taxon>
        <taxon>Neoptera</taxon>
        <taxon>Endopterygota</taxon>
        <taxon>Coleoptera</taxon>
        <taxon>Polyphaga</taxon>
        <taxon>Cucujiformia</taxon>
        <taxon>Sphindidae</taxon>
        <taxon>Aspidiphorus</taxon>
    </lineage>
</organism>
<keyword evidence="9" id="KW-0249">Electron transport</keyword>
<feature type="transmembrane region" description="Helical" evidence="9">
    <location>
        <begin position="50"/>
        <end position="66"/>
    </location>
</feature>
<protein>
    <recommendedName>
        <fullName evidence="3 9">NADH-ubiquinone oxidoreductase chain 3</fullName>
        <ecNumber evidence="9">7.1.1.2</ecNumber>
    </recommendedName>
</protein>
<dbReference type="PANTHER" id="PTHR11058">
    <property type="entry name" value="NADH-UBIQUINONE OXIDOREDUCTASE CHAIN 3"/>
    <property type="match status" value="1"/>
</dbReference>
<comment type="function">
    <text evidence="9">Core subunit of the mitochondrial membrane respiratory chain NADH dehydrogenase (Complex I) which catalyzes electron transfer from NADH through the respiratory chain, using ubiquinone as an electron acceptor. Essential for the catalytic activity of complex I.</text>
</comment>
<feature type="transmembrane region" description="Helical" evidence="9">
    <location>
        <begin position="86"/>
        <end position="105"/>
    </location>
</feature>
<evidence type="ECO:0000256" key="9">
    <source>
        <dbReference type="RuleBase" id="RU003640"/>
    </source>
</evidence>
<keyword evidence="9 10" id="KW-0496">Mitochondrion</keyword>
<comment type="similarity">
    <text evidence="2 9">Belongs to the complex I subunit 3 family.</text>
</comment>
<evidence type="ECO:0000256" key="8">
    <source>
        <dbReference type="ARBA" id="ARBA00049551"/>
    </source>
</evidence>
<proteinExistence type="inferred from homology"/>
<dbReference type="EC" id="7.1.1.2" evidence="9"/>
<evidence type="ECO:0000256" key="3">
    <source>
        <dbReference type="ARBA" id="ARBA00021007"/>
    </source>
</evidence>
<dbReference type="GO" id="GO:0030964">
    <property type="term" value="C:NADH dehydrogenase complex"/>
    <property type="evidence" value="ECO:0007669"/>
    <property type="project" value="TreeGrafter"/>
</dbReference>
<evidence type="ECO:0000256" key="1">
    <source>
        <dbReference type="ARBA" id="ARBA00004370"/>
    </source>
</evidence>
<dbReference type="PANTHER" id="PTHR11058:SF9">
    <property type="entry name" value="NADH-UBIQUINONE OXIDOREDUCTASE CHAIN 3"/>
    <property type="match status" value="1"/>
</dbReference>
<keyword evidence="6 9" id="KW-1133">Transmembrane helix</keyword>
<keyword evidence="9" id="KW-1278">Translocase</keyword>
<feature type="transmembrane region" description="Helical" evidence="9">
    <location>
        <begin position="6"/>
        <end position="30"/>
    </location>
</feature>
<dbReference type="GO" id="GO:0008137">
    <property type="term" value="F:NADH dehydrogenase (ubiquinone) activity"/>
    <property type="evidence" value="ECO:0007669"/>
    <property type="project" value="UniProtKB-UniRule"/>
</dbReference>
<dbReference type="Pfam" id="PF00507">
    <property type="entry name" value="Oxidored_q4"/>
    <property type="match status" value="1"/>
</dbReference>
<comment type="subcellular location">
    <subcellularLocation>
        <location evidence="1">Membrane</location>
    </subcellularLocation>
    <subcellularLocation>
        <location evidence="9">Mitochondrion membrane</location>
        <topology evidence="9">Multi-pass membrane protein</topology>
    </subcellularLocation>
</comment>
<keyword evidence="9" id="KW-0520">NAD</keyword>
<evidence type="ECO:0000256" key="6">
    <source>
        <dbReference type="ARBA" id="ARBA00022989"/>
    </source>
</evidence>
<keyword evidence="5 9" id="KW-0812">Transmembrane</keyword>
<keyword evidence="9" id="KW-0830">Ubiquinone</keyword>
<dbReference type="EMBL" id="KT780625">
    <property type="protein sequence ID" value="ALO70297.1"/>
    <property type="molecule type" value="Genomic_DNA"/>
</dbReference>
<comment type="catalytic activity">
    <reaction evidence="8 9">
        <text>a ubiquinone + NADH + 5 H(+)(in) = a ubiquinol + NAD(+) + 4 H(+)(out)</text>
        <dbReference type="Rhea" id="RHEA:29091"/>
        <dbReference type="Rhea" id="RHEA-COMP:9565"/>
        <dbReference type="Rhea" id="RHEA-COMP:9566"/>
        <dbReference type="ChEBI" id="CHEBI:15378"/>
        <dbReference type="ChEBI" id="CHEBI:16389"/>
        <dbReference type="ChEBI" id="CHEBI:17976"/>
        <dbReference type="ChEBI" id="CHEBI:57540"/>
        <dbReference type="ChEBI" id="CHEBI:57945"/>
        <dbReference type="EC" id="7.1.1.2"/>
    </reaction>
</comment>
<keyword evidence="9" id="KW-0679">Respiratory chain</keyword>
<sequence length="116" mass="13497">MLIFTLILFLMLLISLLILVLNLITFKVFYDREKNSPFECGFDPKTNARLPFSLNFFLIAIIFLIFDVEMTLLTPMIKYFLSSNTASFSATLIFFITILLAGLYHEWKQGALNWKI</sequence>
<evidence type="ECO:0000256" key="4">
    <source>
        <dbReference type="ARBA" id="ARBA00022448"/>
    </source>
</evidence>
<evidence type="ECO:0000256" key="2">
    <source>
        <dbReference type="ARBA" id="ARBA00008472"/>
    </source>
</evidence>
<name>A0A0S2M6J7_9CUCU</name>
<dbReference type="AlphaFoldDB" id="A0A0S2M6J7"/>
<evidence type="ECO:0000313" key="10">
    <source>
        <dbReference type="EMBL" id="ALO70297.1"/>
    </source>
</evidence>